<evidence type="ECO:0008006" key="3">
    <source>
        <dbReference type="Google" id="ProtNLM"/>
    </source>
</evidence>
<evidence type="ECO:0000313" key="2">
    <source>
        <dbReference type="Proteomes" id="UP000663637"/>
    </source>
</evidence>
<organism evidence="1 2">
    <name type="scientific">Tsuneonella flava</name>
    <dbReference type="NCBI Taxonomy" id="2055955"/>
    <lineage>
        <taxon>Bacteria</taxon>
        <taxon>Pseudomonadati</taxon>
        <taxon>Pseudomonadota</taxon>
        <taxon>Alphaproteobacteria</taxon>
        <taxon>Sphingomonadales</taxon>
        <taxon>Erythrobacteraceae</taxon>
        <taxon>Tsuneonella</taxon>
    </lineage>
</organism>
<proteinExistence type="predicted"/>
<keyword evidence="2" id="KW-1185">Reference proteome</keyword>
<dbReference type="EMBL" id="CP061510">
    <property type="protein sequence ID" value="QSB45023.1"/>
    <property type="molecule type" value="Genomic_DNA"/>
</dbReference>
<protein>
    <recommendedName>
        <fullName evidence="3">Methyltransferase type 11 domain-containing protein</fullName>
    </recommendedName>
</protein>
<dbReference type="Proteomes" id="UP000663637">
    <property type="component" value="Chromosome"/>
</dbReference>
<gene>
    <name evidence="1" type="ORF">IDJ81_02325</name>
</gene>
<evidence type="ECO:0000313" key="1">
    <source>
        <dbReference type="EMBL" id="QSB45023.1"/>
    </source>
</evidence>
<accession>A0ABX7K9U4</accession>
<name>A0ABX7K9U4_9SPHN</name>
<sequence length="130" mass="14672">MNARKKHIAAFHKYTVRSIADHVFEFGAGWDLCSALARHTLGVRKQTMVDLNRLALTWQINHVLNYISDEKISHLKDLENLGISYLAPFDARCTGLPDSSVDLICSTNTLEQIPSVDAPEEARGKFGYRR</sequence>
<reference evidence="1 2" key="1">
    <citation type="submission" date="2020-09" db="EMBL/GenBank/DDBJ databases">
        <title>Complete genome sequence of altererythrobacter flavus SS-21NJ, isolated from Dongying oil sludge in Shandong province.</title>
        <authorList>
            <person name="Sun S."/>
            <person name="Zhang Z."/>
        </authorList>
    </citation>
    <scope>NUCLEOTIDE SEQUENCE [LARGE SCALE GENOMIC DNA]</scope>
    <source>
        <strain evidence="1 2">SS-21NJ</strain>
    </source>
</reference>
<dbReference type="RefSeq" id="WP_205443371.1">
    <property type="nucleotide sequence ID" value="NZ_CP061510.1"/>
</dbReference>